<reference evidence="2" key="1">
    <citation type="journal article" date="2020" name="Cell">
        <title>Large-Scale Comparative Analyses of Tick Genomes Elucidate Their Genetic Diversity and Vector Capacities.</title>
        <authorList>
            <consortium name="Tick Genome and Microbiome Consortium (TIGMIC)"/>
            <person name="Jia N."/>
            <person name="Wang J."/>
            <person name="Shi W."/>
            <person name="Du L."/>
            <person name="Sun Y."/>
            <person name="Zhan W."/>
            <person name="Jiang J.F."/>
            <person name="Wang Q."/>
            <person name="Zhang B."/>
            <person name="Ji P."/>
            <person name="Bell-Sakyi L."/>
            <person name="Cui X.M."/>
            <person name="Yuan T.T."/>
            <person name="Jiang B.G."/>
            <person name="Yang W.F."/>
            <person name="Lam T.T."/>
            <person name="Chang Q.C."/>
            <person name="Ding S.J."/>
            <person name="Wang X.J."/>
            <person name="Zhu J.G."/>
            <person name="Ruan X.D."/>
            <person name="Zhao L."/>
            <person name="Wei J.T."/>
            <person name="Ye R.Z."/>
            <person name="Que T.C."/>
            <person name="Du C.H."/>
            <person name="Zhou Y.H."/>
            <person name="Cheng J.X."/>
            <person name="Dai P.F."/>
            <person name="Guo W.B."/>
            <person name="Han X.H."/>
            <person name="Huang E.J."/>
            <person name="Li L.F."/>
            <person name="Wei W."/>
            <person name="Gao Y.C."/>
            <person name="Liu J.Z."/>
            <person name="Shao H.Z."/>
            <person name="Wang X."/>
            <person name="Wang C.C."/>
            <person name="Yang T.C."/>
            <person name="Huo Q.B."/>
            <person name="Li W."/>
            <person name="Chen H.Y."/>
            <person name="Chen S.E."/>
            <person name="Zhou L.G."/>
            <person name="Ni X.B."/>
            <person name="Tian J.H."/>
            <person name="Sheng Y."/>
            <person name="Liu T."/>
            <person name="Pan Y.S."/>
            <person name="Xia L.Y."/>
            <person name="Li J."/>
            <person name="Zhao F."/>
            <person name="Cao W.C."/>
        </authorList>
    </citation>
    <scope>NUCLEOTIDE SEQUENCE</scope>
    <source>
        <strain evidence="2">Rsan-2018</strain>
    </source>
</reference>
<sequence>MEDFGKPLQDAGIIKGEAVTVAYQMSHVSMRTDEAKKMLVKGGRLIDNDQLCIVIESNRETVAAANATGVYAENLAAVSAREQWDVCSISHVPKAAANERAVNETAAEDMDAKPAHAKRRHGDLVAAPHDQNLRQI</sequence>
<comment type="caution">
    <text evidence="2">The sequence shown here is derived from an EMBL/GenBank/DDBJ whole genome shotgun (WGS) entry which is preliminary data.</text>
</comment>
<dbReference type="Proteomes" id="UP000821837">
    <property type="component" value="Unassembled WGS sequence"/>
</dbReference>
<feature type="region of interest" description="Disordered" evidence="1">
    <location>
        <begin position="107"/>
        <end position="136"/>
    </location>
</feature>
<organism evidence="2 3">
    <name type="scientific">Rhipicephalus sanguineus</name>
    <name type="common">Brown dog tick</name>
    <name type="synonym">Ixodes sanguineus</name>
    <dbReference type="NCBI Taxonomy" id="34632"/>
    <lineage>
        <taxon>Eukaryota</taxon>
        <taxon>Metazoa</taxon>
        <taxon>Ecdysozoa</taxon>
        <taxon>Arthropoda</taxon>
        <taxon>Chelicerata</taxon>
        <taxon>Arachnida</taxon>
        <taxon>Acari</taxon>
        <taxon>Parasitiformes</taxon>
        <taxon>Ixodida</taxon>
        <taxon>Ixodoidea</taxon>
        <taxon>Ixodidae</taxon>
        <taxon>Rhipicephalinae</taxon>
        <taxon>Rhipicephalus</taxon>
        <taxon>Rhipicephalus</taxon>
    </lineage>
</organism>
<proteinExistence type="predicted"/>
<evidence type="ECO:0000313" key="2">
    <source>
        <dbReference type="EMBL" id="KAH7944493.1"/>
    </source>
</evidence>
<accession>A0A9D4PKN4</accession>
<evidence type="ECO:0000313" key="3">
    <source>
        <dbReference type="Proteomes" id="UP000821837"/>
    </source>
</evidence>
<evidence type="ECO:0000256" key="1">
    <source>
        <dbReference type="SAM" id="MobiDB-lite"/>
    </source>
</evidence>
<dbReference type="EMBL" id="JABSTV010001253">
    <property type="protein sequence ID" value="KAH7944493.1"/>
    <property type="molecule type" value="Genomic_DNA"/>
</dbReference>
<name>A0A9D4PKN4_RHISA</name>
<keyword evidence="3" id="KW-1185">Reference proteome</keyword>
<gene>
    <name evidence="2" type="ORF">HPB52_020350</name>
</gene>
<reference evidence="2" key="2">
    <citation type="submission" date="2021-09" db="EMBL/GenBank/DDBJ databases">
        <authorList>
            <person name="Jia N."/>
            <person name="Wang J."/>
            <person name="Shi W."/>
            <person name="Du L."/>
            <person name="Sun Y."/>
            <person name="Zhan W."/>
            <person name="Jiang J."/>
            <person name="Wang Q."/>
            <person name="Zhang B."/>
            <person name="Ji P."/>
            <person name="Sakyi L.B."/>
            <person name="Cui X."/>
            <person name="Yuan T."/>
            <person name="Jiang B."/>
            <person name="Yang W."/>
            <person name="Lam T.T.-Y."/>
            <person name="Chang Q."/>
            <person name="Ding S."/>
            <person name="Wang X."/>
            <person name="Zhu J."/>
            <person name="Ruan X."/>
            <person name="Zhao L."/>
            <person name="Wei J."/>
            <person name="Que T."/>
            <person name="Du C."/>
            <person name="Cheng J."/>
            <person name="Dai P."/>
            <person name="Han X."/>
            <person name="Huang E."/>
            <person name="Gao Y."/>
            <person name="Liu J."/>
            <person name="Shao H."/>
            <person name="Ye R."/>
            <person name="Li L."/>
            <person name="Wei W."/>
            <person name="Wang X."/>
            <person name="Wang C."/>
            <person name="Huo Q."/>
            <person name="Li W."/>
            <person name="Guo W."/>
            <person name="Chen H."/>
            <person name="Chen S."/>
            <person name="Zhou L."/>
            <person name="Zhou L."/>
            <person name="Ni X."/>
            <person name="Tian J."/>
            <person name="Zhou Y."/>
            <person name="Sheng Y."/>
            <person name="Liu T."/>
            <person name="Pan Y."/>
            <person name="Xia L."/>
            <person name="Li J."/>
            <person name="Zhao F."/>
            <person name="Cao W."/>
        </authorList>
    </citation>
    <scope>NUCLEOTIDE SEQUENCE</scope>
    <source>
        <strain evidence="2">Rsan-2018</strain>
        <tissue evidence="2">Larvae</tissue>
    </source>
</reference>
<protein>
    <submittedName>
        <fullName evidence="2">Uncharacterized protein</fullName>
    </submittedName>
</protein>
<dbReference type="AlphaFoldDB" id="A0A9D4PKN4"/>